<dbReference type="Proteomes" id="UP000484015">
    <property type="component" value="Unassembled WGS sequence"/>
</dbReference>
<comment type="caution">
    <text evidence="6">The sequence shown here is derived from an EMBL/GenBank/DDBJ whole genome shotgun (WGS) entry which is preliminary data.</text>
</comment>
<reference evidence="6 7" key="1">
    <citation type="submission" date="2019-11" db="EMBL/GenBank/DDBJ databases">
        <title>Type strains purchased from KCTC, JCM and DSMZ.</title>
        <authorList>
            <person name="Lu H."/>
        </authorList>
    </citation>
    <scope>NUCLEOTIDE SEQUENCE [LARGE SCALE GENOMIC DNA]</scope>
    <source>
        <strain evidence="6 7">KCTC 42409</strain>
    </source>
</reference>
<dbReference type="Gene3D" id="1.20.1250.20">
    <property type="entry name" value="MFS general substrate transporter like domains"/>
    <property type="match status" value="2"/>
</dbReference>
<feature type="transmembrane region" description="Helical" evidence="4">
    <location>
        <begin position="165"/>
        <end position="187"/>
    </location>
</feature>
<feature type="transmembrane region" description="Helical" evidence="4">
    <location>
        <begin position="270"/>
        <end position="290"/>
    </location>
</feature>
<evidence type="ECO:0000256" key="3">
    <source>
        <dbReference type="ARBA" id="ARBA00023136"/>
    </source>
</evidence>
<dbReference type="Pfam" id="PF07690">
    <property type="entry name" value="MFS_1"/>
    <property type="match status" value="1"/>
</dbReference>
<feature type="transmembrane region" description="Helical" evidence="4">
    <location>
        <begin position="340"/>
        <end position="356"/>
    </location>
</feature>
<sequence>MTSRRIIAATLAGHFAAAFAALGMPPFYDRILRETLHSGASWLAGWFFVIPTLLAALSNPWWGALADRYGKKRLLLRAHLGLAVSFWLTSLADNVWQFGAALALQGILGGTFAASNAYLATVASGHRLTRLLTLMQGSARAALFAGPALMGVLSQGAQPLQMYRWLALLPLLSAALVWCMPAPPSAAATPPTGRTTTGTTPPVAPAHVYALNFAFIFGTVITFPYFVPFAEHALADLPPSAPGWLFGLPHLAYLLFALPMTPCIGRRRLLPTLLASQALLAAALLGQAHSHDLPTLIVLRSLMGAAMTACYIALHGLVAAITDAGNAGRRFGSLEASTKWGAVAAGAMAGGAATQWGPHAPFLIGAAAIGLSTTLIFIARPRRACYQPPARSTD</sequence>
<keyword evidence="2 4" id="KW-1133">Transmembrane helix</keyword>
<protein>
    <submittedName>
        <fullName evidence="6">MFS transporter</fullName>
    </submittedName>
</protein>
<dbReference type="AlphaFoldDB" id="A0A6L6PU52"/>
<accession>A0A6L6PU52</accession>
<name>A0A6L6PU52_9BURK</name>
<feature type="chain" id="PRO_5026817388" evidence="5">
    <location>
        <begin position="21"/>
        <end position="394"/>
    </location>
</feature>
<evidence type="ECO:0000256" key="1">
    <source>
        <dbReference type="ARBA" id="ARBA00022692"/>
    </source>
</evidence>
<feature type="signal peptide" evidence="5">
    <location>
        <begin position="1"/>
        <end position="20"/>
    </location>
</feature>
<keyword evidence="3 4" id="KW-0472">Membrane</keyword>
<feature type="transmembrane region" description="Helical" evidence="4">
    <location>
        <begin position="39"/>
        <end position="62"/>
    </location>
</feature>
<feature type="transmembrane region" description="Helical" evidence="4">
    <location>
        <begin position="74"/>
        <end position="92"/>
    </location>
</feature>
<dbReference type="InterPro" id="IPR011701">
    <property type="entry name" value="MFS"/>
</dbReference>
<feature type="transmembrane region" description="Helical" evidence="4">
    <location>
        <begin position="239"/>
        <end position="258"/>
    </location>
</feature>
<keyword evidence="1 4" id="KW-0812">Transmembrane</keyword>
<feature type="transmembrane region" description="Helical" evidence="4">
    <location>
        <begin position="296"/>
        <end position="319"/>
    </location>
</feature>
<gene>
    <name evidence="6" type="ORF">GM668_01580</name>
</gene>
<keyword evidence="7" id="KW-1185">Reference proteome</keyword>
<dbReference type="RefSeq" id="WP_155437171.1">
    <property type="nucleotide sequence ID" value="NZ_WNLA01000001.1"/>
</dbReference>
<feature type="transmembrane region" description="Helical" evidence="4">
    <location>
        <begin position="131"/>
        <end position="153"/>
    </location>
</feature>
<dbReference type="SUPFAM" id="SSF103473">
    <property type="entry name" value="MFS general substrate transporter"/>
    <property type="match status" value="2"/>
</dbReference>
<proteinExistence type="predicted"/>
<dbReference type="InterPro" id="IPR036259">
    <property type="entry name" value="MFS_trans_sf"/>
</dbReference>
<evidence type="ECO:0000256" key="4">
    <source>
        <dbReference type="SAM" id="Phobius"/>
    </source>
</evidence>
<organism evidence="6 7">
    <name type="scientific">Pseudoduganella ginsengisoli</name>
    <dbReference type="NCBI Taxonomy" id="1462440"/>
    <lineage>
        <taxon>Bacteria</taxon>
        <taxon>Pseudomonadati</taxon>
        <taxon>Pseudomonadota</taxon>
        <taxon>Betaproteobacteria</taxon>
        <taxon>Burkholderiales</taxon>
        <taxon>Oxalobacteraceae</taxon>
        <taxon>Telluria group</taxon>
        <taxon>Pseudoduganella</taxon>
    </lineage>
</organism>
<dbReference type="OrthoDB" id="65739at2"/>
<feature type="transmembrane region" description="Helical" evidence="4">
    <location>
        <begin position="208"/>
        <end position="227"/>
    </location>
</feature>
<evidence type="ECO:0000313" key="6">
    <source>
        <dbReference type="EMBL" id="MTW00769.1"/>
    </source>
</evidence>
<dbReference type="PANTHER" id="PTHR23546">
    <property type="entry name" value="TRANSPORT PROTEIN"/>
    <property type="match status" value="1"/>
</dbReference>
<dbReference type="PANTHER" id="PTHR23546:SF1">
    <property type="entry name" value="MEMBRANE PROTEIN"/>
    <property type="match status" value="1"/>
</dbReference>
<evidence type="ECO:0000256" key="5">
    <source>
        <dbReference type="SAM" id="SignalP"/>
    </source>
</evidence>
<keyword evidence="5" id="KW-0732">Signal</keyword>
<dbReference type="EMBL" id="WNLA01000001">
    <property type="protein sequence ID" value="MTW00769.1"/>
    <property type="molecule type" value="Genomic_DNA"/>
</dbReference>
<feature type="transmembrane region" description="Helical" evidence="4">
    <location>
        <begin position="98"/>
        <end position="119"/>
    </location>
</feature>
<evidence type="ECO:0000256" key="2">
    <source>
        <dbReference type="ARBA" id="ARBA00022989"/>
    </source>
</evidence>
<evidence type="ECO:0000313" key="7">
    <source>
        <dbReference type="Proteomes" id="UP000484015"/>
    </source>
</evidence>
<feature type="transmembrane region" description="Helical" evidence="4">
    <location>
        <begin position="362"/>
        <end position="379"/>
    </location>
</feature>
<dbReference type="GO" id="GO:0022857">
    <property type="term" value="F:transmembrane transporter activity"/>
    <property type="evidence" value="ECO:0007669"/>
    <property type="project" value="InterPro"/>
</dbReference>